<reference evidence="3" key="1">
    <citation type="submission" date="2017-09" db="EMBL/GenBank/DDBJ databases">
        <authorList>
            <person name="Varghese N."/>
            <person name="Submissions S."/>
        </authorList>
    </citation>
    <scope>NUCLEOTIDE SEQUENCE [LARGE SCALE GENOMIC DNA]</scope>
    <source>
        <strain evidence="3">DSM 15103</strain>
    </source>
</reference>
<gene>
    <name evidence="2" type="ORF">SAMN06265182_1894</name>
</gene>
<keyword evidence="3" id="KW-1185">Reference proteome</keyword>
<feature type="transmembrane region" description="Helical" evidence="1">
    <location>
        <begin position="131"/>
        <end position="148"/>
    </location>
</feature>
<dbReference type="EMBL" id="OBEI01000011">
    <property type="protein sequence ID" value="SNZ10590.1"/>
    <property type="molecule type" value="Genomic_DNA"/>
</dbReference>
<sequence>MNLTKGINISSLVFAGFIAGYIMYVVDLALDGWFGLFGTYRIYKNWLVEAGLFPGIEDIAIFLGHQLNSILFGFFFANPKIFYSLPNNSILKGTTFAIVWHILVLLISVLFGPTGAKWLNSLLHMPINAQISLFLLHIVWGVSLSLFYNPEGKK</sequence>
<keyword evidence="1" id="KW-1133">Transmembrane helix</keyword>
<keyword evidence="1" id="KW-0472">Membrane</keyword>
<dbReference type="RefSeq" id="WP_097001044.1">
    <property type="nucleotide sequence ID" value="NZ_OBEI01000011.1"/>
</dbReference>
<dbReference type="Proteomes" id="UP000219036">
    <property type="component" value="Unassembled WGS sequence"/>
</dbReference>
<name>A0A285NM56_9AQUI</name>
<feature type="transmembrane region" description="Helical" evidence="1">
    <location>
        <begin position="12"/>
        <end position="39"/>
    </location>
</feature>
<dbReference type="OrthoDB" id="15025at2"/>
<evidence type="ECO:0008006" key="4">
    <source>
        <dbReference type="Google" id="ProtNLM"/>
    </source>
</evidence>
<feature type="transmembrane region" description="Helical" evidence="1">
    <location>
        <begin position="59"/>
        <end position="77"/>
    </location>
</feature>
<evidence type="ECO:0000313" key="3">
    <source>
        <dbReference type="Proteomes" id="UP000219036"/>
    </source>
</evidence>
<evidence type="ECO:0000313" key="2">
    <source>
        <dbReference type="EMBL" id="SNZ10590.1"/>
    </source>
</evidence>
<feature type="transmembrane region" description="Helical" evidence="1">
    <location>
        <begin position="89"/>
        <end position="111"/>
    </location>
</feature>
<protein>
    <recommendedName>
        <fullName evidence="4">DUF1440 domain-containing protein</fullName>
    </recommendedName>
</protein>
<accession>A0A285NM56</accession>
<organism evidence="2 3">
    <name type="scientific">Persephonella hydrogeniphila</name>
    <dbReference type="NCBI Taxonomy" id="198703"/>
    <lineage>
        <taxon>Bacteria</taxon>
        <taxon>Pseudomonadati</taxon>
        <taxon>Aquificota</taxon>
        <taxon>Aquificia</taxon>
        <taxon>Aquificales</taxon>
        <taxon>Hydrogenothermaceae</taxon>
        <taxon>Persephonella</taxon>
    </lineage>
</organism>
<keyword evidence="1" id="KW-0812">Transmembrane</keyword>
<proteinExistence type="predicted"/>
<evidence type="ECO:0000256" key="1">
    <source>
        <dbReference type="SAM" id="Phobius"/>
    </source>
</evidence>
<dbReference type="AlphaFoldDB" id="A0A285NM56"/>